<evidence type="ECO:0000256" key="3">
    <source>
        <dbReference type="ARBA" id="ARBA00022840"/>
    </source>
</evidence>
<gene>
    <name evidence="6" type="ORF">SACS_1329</name>
</gene>
<dbReference type="SMART" id="SM00382">
    <property type="entry name" value="AAA"/>
    <property type="match status" value="2"/>
</dbReference>
<proteinExistence type="predicted"/>
<dbReference type="EMBL" id="CBLY010000006">
    <property type="protein sequence ID" value="CDG34067.1"/>
    <property type="molecule type" value="Genomic_DNA"/>
</dbReference>
<dbReference type="GO" id="GO:0003677">
    <property type="term" value="F:DNA binding"/>
    <property type="evidence" value="ECO:0007669"/>
    <property type="project" value="InterPro"/>
</dbReference>
<keyword evidence="1" id="KW-0677">Repeat</keyword>
<name>A0A7U7G6I0_9PROT</name>
<protein>
    <submittedName>
        <fullName evidence="6">ABC transporter ATP-binding protein uup</fullName>
    </submittedName>
</protein>
<dbReference type="GO" id="GO:0016887">
    <property type="term" value="F:ATP hydrolysis activity"/>
    <property type="evidence" value="ECO:0007669"/>
    <property type="project" value="InterPro"/>
</dbReference>
<reference evidence="6 7" key="1">
    <citation type="journal article" date="2014" name="Genome Biol. Evol.">
        <title>Acetic acid bacteria genomes reveal functional traits for adaptation to life in insect guts.</title>
        <authorList>
            <person name="Chouaia B."/>
            <person name="Gaiarsa S."/>
            <person name="Crotti E."/>
            <person name="Comandatore F."/>
            <person name="Degli Esposti M."/>
            <person name="Ricci I."/>
            <person name="Alma A."/>
            <person name="Favia G."/>
            <person name="Bandi C."/>
            <person name="Daffonchio D."/>
        </authorList>
    </citation>
    <scope>NUCLEOTIDE SEQUENCE [LARGE SCALE GENOMIC DNA]</scope>
    <source>
        <strain evidence="7">AM169</strain>
    </source>
</reference>
<dbReference type="InterPro" id="IPR037118">
    <property type="entry name" value="Val-tRNA_synth_C_sf"/>
</dbReference>
<feature type="domain" description="ABC transporter" evidence="5">
    <location>
        <begin position="4"/>
        <end position="245"/>
    </location>
</feature>
<dbReference type="PANTHER" id="PTHR19211">
    <property type="entry name" value="ATP-BINDING TRANSPORT PROTEIN-RELATED"/>
    <property type="match status" value="1"/>
</dbReference>
<evidence type="ECO:0000259" key="5">
    <source>
        <dbReference type="PROSITE" id="PS50893"/>
    </source>
</evidence>
<dbReference type="InterPro" id="IPR032781">
    <property type="entry name" value="ABC_tran_Xtn"/>
</dbReference>
<dbReference type="Pfam" id="PF00005">
    <property type="entry name" value="ABC_tran"/>
    <property type="match status" value="2"/>
</dbReference>
<dbReference type="InterPro" id="IPR003439">
    <property type="entry name" value="ABC_transporter-like_ATP-bd"/>
</dbReference>
<reference evidence="6 7" key="2">
    <citation type="journal article" date="2014" name="PLoS ONE">
        <title>Evolution of mitochondria reconstructed from the energy metabolism of living bacteria.</title>
        <authorList>
            <person name="Degli Esposti M."/>
            <person name="Chouaia B."/>
            <person name="Comandatore F."/>
            <person name="Crotti E."/>
            <person name="Sassera D."/>
            <person name="Lievens P.M."/>
            <person name="Daffonchio D."/>
            <person name="Bandi C."/>
        </authorList>
    </citation>
    <scope>NUCLEOTIDE SEQUENCE [LARGE SCALE GENOMIC DNA]</scope>
    <source>
        <strain evidence="7">AM169</strain>
    </source>
</reference>
<dbReference type="CDD" id="cd03221">
    <property type="entry name" value="ABCF_EF-3"/>
    <property type="match status" value="2"/>
</dbReference>
<accession>A0A7U7G6I0</accession>
<dbReference type="SUPFAM" id="SSF52540">
    <property type="entry name" value="P-loop containing nucleoside triphosphate hydrolases"/>
    <property type="match status" value="2"/>
</dbReference>
<organism evidence="6 7">
    <name type="scientific">Parasaccharibacter apium</name>
    <dbReference type="NCBI Taxonomy" id="1510841"/>
    <lineage>
        <taxon>Bacteria</taxon>
        <taxon>Pseudomonadati</taxon>
        <taxon>Pseudomonadota</taxon>
        <taxon>Alphaproteobacteria</taxon>
        <taxon>Acetobacterales</taxon>
        <taxon>Acetobacteraceae</taxon>
        <taxon>Parasaccharibacter</taxon>
    </lineage>
</organism>
<evidence type="ECO:0000256" key="1">
    <source>
        <dbReference type="ARBA" id="ARBA00022737"/>
    </source>
</evidence>
<dbReference type="InterPro" id="IPR017871">
    <property type="entry name" value="ABC_transporter-like_CS"/>
</dbReference>
<feature type="domain" description="ABC transporter" evidence="5">
    <location>
        <begin position="312"/>
        <end position="526"/>
    </location>
</feature>
<keyword evidence="2" id="KW-0547">Nucleotide-binding</keyword>
<evidence type="ECO:0000256" key="4">
    <source>
        <dbReference type="SAM" id="MobiDB-lite"/>
    </source>
</evidence>
<evidence type="ECO:0000313" key="7">
    <source>
        <dbReference type="Proteomes" id="UP000027590"/>
    </source>
</evidence>
<evidence type="ECO:0000256" key="2">
    <source>
        <dbReference type="ARBA" id="ARBA00022741"/>
    </source>
</evidence>
<dbReference type="FunFam" id="3.40.50.300:FF:001092">
    <property type="entry name" value="ATP-binding cassette sub-family F member 2"/>
    <property type="match status" value="1"/>
</dbReference>
<feature type="compositionally biased region" description="Polar residues" evidence="4">
    <location>
        <begin position="524"/>
        <end position="533"/>
    </location>
</feature>
<dbReference type="AlphaFoldDB" id="A0A7U7G6I0"/>
<dbReference type="Proteomes" id="UP000027590">
    <property type="component" value="Unassembled WGS sequence"/>
</dbReference>
<dbReference type="PANTHER" id="PTHR19211:SF14">
    <property type="entry name" value="ATP-BINDING CASSETTE SUB-FAMILY F MEMBER 1"/>
    <property type="match status" value="1"/>
</dbReference>
<dbReference type="PROSITE" id="PS50893">
    <property type="entry name" value="ABC_TRANSPORTER_2"/>
    <property type="match status" value="2"/>
</dbReference>
<dbReference type="InterPro" id="IPR027417">
    <property type="entry name" value="P-loop_NTPase"/>
</dbReference>
<dbReference type="InterPro" id="IPR032524">
    <property type="entry name" value="ABC_tran_C"/>
</dbReference>
<sequence length="638" mass="70472">MSLLSITDLTLRIAGRTLLDQASLTIEPGRRIGLIGHNGAGKSTLLAAIAGDISPDGGSITLSGRATMGRVKQETPSGHLSLLDTVLNSHEERTRLLAEADSTTDPTRLADVHERLLAIDAHSAPARASTILAGLGFDQAAQQRPVNDFSGGWRMRVALASALFLAPDLLLLDEPTNHLDIEATLWLENWLARFPGAALIVSHDRALLDNSVQAIAHLDQKKLSLTPGGYERFVQIRTEQRLQQNRQAEKLADQRAKMEAFVARFRAKATKAKQAQSRLKALARLPQIDAVVEDTPTHFSFPAPGALPPPMLKLDDVSVGYGETAILRRLSLRLDSEDRIALLGRNGHGKSTFAKLLAGQLSPMSGEVQASSRLRVGYFAQHQTDELILDETPVQHMARTLKEATPPQVRAQLARFGLDAERAETPVSSLSGGEKARLLLALATRHAPHLLLLDEPTNHLDLDARDALIRALGEFEGAVILISHDSHLVESVADQLWIAENGTITPFDGDMDDYRTWLDERARQATQENQRQAARSRKDTDDDIPQPDRNQQRAQRKEQTRQLAPLRRKIRDLETRLERLEKAKAQLEAKLADPDLYQSSRAEDIATLNSDLALVSQKQDETEMHWLEAQDELEKATN</sequence>
<dbReference type="Gene3D" id="3.40.50.300">
    <property type="entry name" value="P-loop containing nucleotide triphosphate hydrolases"/>
    <property type="match status" value="2"/>
</dbReference>
<dbReference type="RefSeq" id="WP_043560496.1">
    <property type="nucleotide sequence ID" value="NZ_CBLY010000006.1"/>
</dbReference>
<dbReference type="Pfam" id="PF16326">
    <property type="entry name" value="ABC_tran_CTD"/>
    <property type="match status" value="1"/>
</dbReference>
<dbReference type="GO" id="GO:0005524">
    <property type="term" value="F:ATP binding"/>
    <property type="evidence" value="ECO:0007669"/>
    <property type="project" value="UniProtKB-KW"/>
</dbReference>
<evidence type="ECO:0000313" key="6">
    <source>
        <dbReference type="EMBL" id="CDG34067.1"/>
    </source>
</evidence>
<keyword evidence="3 6" id="KW-0067">ATP-binding</keyword>
<dbReference type="Pfam" id="PF12848">
    <property type="entry name" value="ABC_tran_Xtn"/>
    <property type="match status" value="1"/>
</dbReference>
<comment type="caution">
    <text evidence="6">The sequence shown here is derived from an EMBL/GenBank/DDBJ whole genome shotgun (WGS) entry which is preliminary data.</text>
</comment>
<dbReference type="FunFam" id="3.40.50.300:FF:000011">
    <property type="entry name" value="Putative ABC transporter ATP-binding component"/>
    <property type="match status" value="1"/>
</dbReference>
<dbReference type="Gene3D" id="1.10.287.380">
    <property type="entry name" value="Valyl-tRNA synthetase, C-terminal domain"/>
    <property type="match status" value="1"/>
</dbReference>
<dbReference type="InterPro" id="IPR050611">
    <property type="entry name" value="ABCF"/>
</dbReference>
<dbReference type="PROSITE" id="PS00211">
    <property type="entry name" value="ABC_TRANSPORTER_1"/>
    <property type="match status" value="2"/>
</dbReference>
<feature type="region of interest" description="Disordered" evidence="4">
    <location>
        <begin position="524"/>
        <end position="567"/>
    </location>
</feature>
<dbReference type="InterPro" id="IPR003593">
    <property type="entry name" value="AAA+_ATPase"/>
</dbReference>